<name>A0A6V8NVQ9_9ACTN</name>
<dbReference type="Pfam" id="PF00535">
    <property type="entry name" value="Glycos_transf_2"/>
    <property type="match status" value="1"/>
</dbReference>
<organism evidence="2 3">
    <name type="scientific">Candidatus Hakubella thermalkaliphila</name>
    <dbReference type="NCBI Taxonomy" id="2754717"/>
    <lineage>
        <taxon>Bacteria</taxon>
        <taxon>Bacillati</taxon>
        <taxon>Actinomycetota</taxon>
        <taxon>Actinomycetota incertae sedis</taxon>
        <taxon>Candidatus Hakubellales</taxon>
        <taxon>Candidatus Hakubellaceae</taxon>
        <taxon>Candidatus Hakubella</taxon>
    </lineage>
</organism>
<dbReference type="PANTHER" id="PTHR22916">
    <property type="entry name" value="GLYCOSYLTRANSFERASE"/>
    <property type="match status" value="1"/>
</dbReference>
<sequence length="79" mass="8835">MRTMGKNKVSLVTTILNEEKTLPEFIDSLLAQTRRPEEVIVVDGGSKDRTFEILKSYADRVGNLTVIQSRGANISRGRN</sequence>
<proteinExistence type="predicted"/>
<dbReference type="InterPro" id="IPR001173">
    <property type="entry name" value="Glyco_trans_2-like"/>
</dbReference>
<dbReference type="EMBL" id="BLRW01000499">
    <property type="protein sequence ID" value="GFP24349.1"/>
    <property type="molecule type" value="Genomic_DNA"/>
</dbReference>
<dbReference type="SUPFAM" id="SSF53448">
    <property type="entry name" value="Nucleotide-diphospho-sugar transferases"/>
    <property type="match status" value="1"/>
</dbReference>
<reference evidence="2 3" key="1">
    <citation type="journal article" date="2020" name="Front. Microbiol.">
        <title>Single-cell genomics of novel Actinobacteria with the Wood-Ljungdahl pathway discovered in a serpentinizing system.</title>
        <authorList>
            <person name="Merino N."/>
            <person name="Kawai M."/>
            <person name="Boyd E.S."/>
            <person name="Colman D.R."/>
            <person name="McGlynn S.E."/>
            <person name="Nealson K.H."/>
            <person name="Kurokawa K."/>
            <person name="Hongoh Y."/>
        </authorList>
    </citation>
    <scope>NUCLEOTIDE SEQUENCE [LARGE SCALE GENOMIC DNA]</scope>
    <source>
        <strain evidence="2 3">S09_30</strain>
    </source>
</reference>
<feature type="domain" description="Glycosyltransferase 2-like" evidence="1">
    <location>
        <begin position="10"/>
        <end position="78"/>
    </location>
</feature>
<accession>A0A6V8NVQ9</accession>
<feature type="non-terminal residue" evidence="2">
    <location>
        <position position="79"/>
    </location>
</feature>
<evidence type="ECO:0000259" key="1">
    <source>
        <dbReference type="Pfam" id="PF00535"/>
    </source>
</evidence>
<evidence type="ECO:0000313" key="3">
    <source>
        <dbReference type="Proteomes" id="UP000585609"/>
    </source>
</evidence>
<dbReference type="AlphaFoldDB" id="A0A6V8NVQ9"/>
<dbReference type="Proteomes" id="UP000585609">
    <property type="component" value="Unassembled WGS sequence"/>
</dbReference>
<evidence type="ECO:0000313" key="2">
    <source>
        <dbReference type="EMBL" id="GFP24349.1"/>
    </source>
</evidence>
<dbReference type="Gene3D" id="3.90.550.10">
    <property type="entry name" value="Spore Coat Polysaccharide Biosynthesis Protein SpsA, Chain A"/>
    <property type="match status" value="1"/>
</dbReference>
<protein>
    <recommendedName>
        <fullName evidence="1">Glycosyltransferase 2-like domain-containing protein</fullName>
    </recommendedName>
</protein>
<comment type="caution">
    <text evidence="2">The sequence shown here is derived from an EMBL/GenBank/DDBJ whole genome shotgun (WGS) entry which is preliminary data.</text>
</comment>
<gene>
    <name evidence="2" type="ORF">HKBW3S09_01816</name>
</gene>
<dbReference type="InterPro" id="IPR029044">
    <property type="entry name" value="Nucleotide-diphossugar_trans"/>
</dbReference>